<feature type="region of interest" description="Disordered" evidence="1">
    <location>
        <begin position="182"/>
        <end position="275"/>
    </location>
</feature>
<dbReference type="InParanoid" id="A0A165ERF2"/>
<evidence type="ECO:0000313" key="3">
    <source>
        <dbReference type="Proteomes" id="UP000076842"/>
    </source>
</evidence>
<evidence type="ECO:0000256" key="1">
    <source>
        <dbReference type="SAM" id="MobiDB-lite"/>
    </source>
</evidence>
<evidence type="ECO:0000313" key="2">
    <source>
        <dbReference type="EMBL" id="KZT55383.1"/>
    </source>
</evidence>
<dbReference type="EMBL" id="KV423996">
    <property type="protein sequence ID" value="KZT55383.1"/>
    <property type="molecule type" value="Genomic_DNA"/>
</dbReference>
<organism evidence="2 3">
    <name type="scientific">Calocera cornea HHB12733</name>
    <dbReference type="NCBI Taxonomy" id="1353952"/>
    <lineage>
        <taxon>Eukaryota</taxon>
        <taxon>Fungi</taxon>
        <taxon>Dikarya</taxon>
        <taxon>Basidiomycota</taxon>
        <taxon>Agaricomycotina</taxon>
        <taxon>Dacrymycetes</taxon>
        <taxon>Dacrymycetales</taxon>
        <taxon>Dacrymycetaceae</taxon>
        <taxon>Calocera</taxon>
    </lineage>
</organism>
<gene>
    <name evidence="2" type="ORF">CALCODRAFT_498751</name>
</gene>
<feature type="compositionally biased region" description="Acidic residues" evidence="1">
    <location>
        <begin position="225"/>
        <end position="249"/>
    </location>
</feature>
<name>A0A165ERF2_9BASI</name>
<sequence length="388" mass="42695">MPTVQDMFPKLCGLRGGFDLDDDLGALTALEFTLPLLGPSDFINGLSYPLQAAYTYSMERELRGTELLLRTSTAYANMTVLQPYFFFYLRQSATMRELELAALWDAKSEDVVHNWRAVWQEEETVPYPPRRCALRTLVLRCPKPAEMFGRLVHEDMLGAQLPELERLYFGVENAVEIEEWDMSESDDEAEGGGGDGLLHPFTIDDDEEMSDASAGHGDGAPGEEMSTEESGTDSDDTDETDVTSEESDQFAEASMSGSGSDSGPGSTHGEGEDADWQTEDEIQVDGSDVAAAEAMFGTELLPGRLPSYFEDGYRPLTSGRFSTQMRNGPALHALMGVVAEACPALKLLGWDGRAVVRLGREYAAASREGRQEMLEREVRRVLDAAHAR</sequence>
<accession>A0A165ERF2</accession>
<dbReference type="AlphaFoldDB" id="A0A165ERF2"/>
<dbReference type="Proteomes" id="UP000076842">
    <property type="component" value="Unassembled WGS sequence"/>
</dbReference>
<protein>
    <submittedName>
        <fullName evidence="2">Uncharacterized protein</fullName>
    </submittedName>
</protein>
<reference evidence="2 3" key="1">
    <citation type="journal article" date="2016" name="Mol. Biol. Evol.">
        <title>Comparative Genomics of Early-Diverging Mushroom-Forming Fungi Provides Insights into the Origins of Lignocellulose Decay Capabilities.</title>
        <authorList>
            <person name="Nagy L.G."/>
            <person name="Riley R."/>
            <person name="Tritt A."/>
            <person name="Adam C."/>
            <person name="Daum C."/>
            <person name="Floudas D."/>
            <person name="Sun H."/>
            <person name="Yadav J.S."/>
            <person name="Pangilinan J."/>
            <person name="Larsson K.H."/>
            <person name="Matsuura K."/>
            <person name="Barry K."/>
            <person name="Labutti K."/>
            <person name="Kuo R."/>
            <person name="Ohm R.A."/>
            <person name="Bhattacharya S.S."/>
            <person name="Shirouzu T."/>
            <person name="Yoshinaga Y."/>
            <person name="Martin F.M."/>
            <person name="Grigoriev I.V."/>
            <person name="Hibbett D.S."/>
        </authorList>
    </citation>
    <scope>NUCLEOTIDE SEQUENCE [LARGE SCALE GENOMIC DNA]</scope>
    <source>
        <strain evidence="2 3">HHB12733</strain>
    </source>
</reference>
<proteinExistence type="predicted"/>
<keyword evidence="3" id="KW-1185">Reference proteome</keyword>